<name>A0ABS8KP08_9HYPH</name>
<evidence type="ECO:0000256" key="2">
    <source>
        <dbReference type="SAM" id="Phobius"/>
    </source>
</evidence>
<comment type="caution">
    <text evidence="3">The sequence shown here is derived from an EMBL/GenBank/DDBJ whole genome shotgun (WGS) entry which is preliminary data.</text>
</comment>
<sequence>MGETQPMAMIVGVACSAVALVLAWRAYRGAAEEEKRRKREREERERSERR</sequence>
<protein>
    <submittedName>
        <fullName evidence="3">Uncharacterized protein</fullName>
    </submittedName>
</protein>
<feature type="transmembrane region" description="Helical" evidence="2">
    <location>
        <begin position="6"/>
        <end position="27"/>
    </location>
</feature>
<keyword evidence="2" id="KW-0472">Membrane</keyword>
<dbReference type="EMBL" id="JAJISD010000001">
    <property type="protein sequence ID" value="MCC8427823.1"/>
    <property type="molecule type" value="Genomic_DNA"/>
</dbReference>
<accession>A0ABS8KP08</accession>
<keyword evidence="2" id="KW-0812">Transmembrane</keyword>
<dbReference type="RefSeq" id="WP_230549038.1">
    <property type="nucleotide sequence ID" value="NZ_JAJISD010000001.1"/>
</dbReference>
<keyword evidence="4" id="KW-1185">Reference proteome</keyword>
<dbReference type="Proteomes" id="UP001198862">
    <property type="component" value="Unassembled WGS sequence"/>
</dbReference>
<evidence type="ECO:0000313" key="4">
    <source>
        <dbReference type="Proteomes" id="UP001198862"/>
    </source>
</evidence>
<evidence type="ECO:0000313" key="3">
    <source>
        <dbReference type="EMBL" id="MCC8427823.1"/>
    </source>
</evidence>
<reference evidence="3 4" key="1">
    <citation type="submission" date="2021-11" db="EMBL/GenBank/DDBJ databases">
        <authorList>
            <person name="Lee D.-H."/>
            <person name="Kim S.-B."/>
        </authorList>
    </citation>
    <scope>NUCLEOTIDE SEQUENCE [LARGE SCALE GENOMIC DNA]</scope>
    <source>
        <strain evidence="3 4">KCTC 52223</strain>
    </source>
</reference>
<keyword evidence="2" id="KW-1133">Transmembrane helix</keyword>
<evidence type="ECO:0000256" key="1">
    <source>
        <dbReference type="SAM" id="MobiDB-lite"/>
    </source>
</evidence>
<organism evidence="3 4">
    <name type="scientific">Reyranella aquatilis</name>
    <dbReference type="NCBI Taxonomy" id="2035356"/>
    <lineage>
        <taxon>Bacteria</taxon>
        <taxon>Pseudomonadati</taxon>
        <taxon>Pseudomonadota</taxon>
        <taxon>Alphaproteobacteria</taxon>
        <taxon>Hyphomicrobiales</taxon>
        <taxon>Reyranellaceae</taxon>
        <taxon>Reyranella</taxon>
    </lineage>
</organism>
<proteinExistence type="predicted"/>
<feature type="region of interest" description="Disordered" evidence="1">
    <location>
        <begin position="30"/>
        <end position="50"/>
    </location>
</feature>
<gene>
    <name evidence="3" type="ORF">LJ725_02525</name>
</gene>